<accession>A0ABT2EBZ6</accession>
<protein>
    <submittedName>
        <fullName evidence="7">MliC family protein</fullName>
    </submittedName>
</protein>
<dbReference type="InterPro" id="IPR018660">
    <property type="entry name" value="MliC"/>
</dbReference>
<feature type="domain" description="C-type lysozyme inhibitor" evidence="6">
    <location>
        <begin position="46"/>
        <end position="111"/>
    </location>
</feature>
<organism evidence="7 8">
    <name type="scientific">Halomonas dongshanensis</name>
    <dbReference type="NCBI Taxonomy" id="2890835"/>
    <lineage>
        <taxon>Bacteria</taxon>
        <taxon>Pseudomonadati</taxon>
        <taxon>Pseudomonadota</taxon>
        <taxon>Gammaproteobacteria</taxon>
        <taxon>Oceanospirillales</taxon>
        <taxon>Halomonadaceae</taxon>
        <taxon>Halomonas</taxon>
    </lineage>
</organism>
<evidence type="ECO:0000256" key="5">
    <source>
        <dbReference type="SAM" id="SignalP"/>
    </source>
</evidence>
<keyword evidence="3" id="KW-0564">Palmitate</keyword>
<evidence type="ECO:0000256" key="2">
    <source>
        <dbReference type="ARBA" id="ARBA00023136"/>
    </source>
</evidence>
<dbReference type="Gene3D" id="2.40.128.200">
    <property type="match status" value="1"/>
</dbReference>
<feature type="signal peptide" evidence="5">
    <location>
        <begin position="1"/>
        <end position="24"/>
    </location>
</feature>
<dbReference type="SUPFAM" id="SSF141488">
    <property type="entry name" value="YdhA-like"/>
    <property type="match status" value="1"/>
</dbReference>
<evidence type="ECO:0000256" key="1">
    <source>
        <dbReference type="ARBA" id="ARBA00022729"/>
    </source>
</evidence>
<dbReference type="EMBL" id="JAJISC010000001">
    <property type="protein sequence ID" value="MCS2608167.1"/>
    <property type="molecule type" value="Genomic_DNA"/>
</dbReference>
<evidence type="ECO:0000256" key="3">
    <source>
        <dbReference type="ARBA" id="ARBA00023139"/>
    </source>
</evidence>
<dbReference type="Pfam" id="PF09864">
    <property type="entry name" value="MliC"/>
    <property type="match status" value="1"/>
</dbReference>
<keyword evidence="4" id="KW-0449">Lipoprotein</keyword>
<keyword evidence="2" id="KW-0472">Membrane</keyword>
<proteinExistence type="predicted"/>
<keyword evidence="1 5" id="KW-0732">Signal</keyword>
<gene>
    <name evidence="7" type="ORF">LLY24_02375</name>
</gene>
<evidence type="ECO:0000313" key="8">
    <source>
        <dbReference type="Proteomes" id="UP001165542"/>
    </source>
</evidence>
<comment type="caution">
    <text evidence="7">The sequence shown here is derived from an EMBL/GenBank/DDBJ whole genome shotgun (WGS) entry which is preliminary data.</text>
</comment>
<sequence>MMSLRFLSQGTLSGAALLATLALAGCAHPSASQGDAKHAAFPHADYRCDDGTTFSVAFDQRQDLALVTLDGNVIGLESQRPASGMWYASTDYEFRGKGNEATWTAGSAEPTQCRIR</sequence>
<name>A0ABT2EBZ6_9GAMM</name>
<dbReference type="RefSeq" id="WP_259034659.1">
    <property type="nucleotide sequence ID" value="NZ_JAJISC010000001.1"/>
</dbReference>
<keyword evidence="8" id="KW-1185">Reference proteome</keyword>
<dbReference type="Proteomes" id="UP001165542">
    <property type="component" value="Unassembled WGS sequence"/>
</dbReference>
<evidence type="ECO:0000313" key="7">
    <source>
        <dbReference type="EMBL" id="MCS2608167.1"/>
    </source>
</evidence>
<reference evidence="7" key="1">
    <citation type="submission" date="2021-11" db="EMBL/GenBank/DDBJ databases">
        <title>Halomonas sp., isolated from a coastal aquaculture zone in Dongshan Bay.</title>
        <authorList>
            <person name="Lin W."/>
        </authorList>
    </citation>
    <scope>NUCLEOTIDE SEQUENCE</scope>
    <source>
        <strain evidence="7">Yzlin-01</strain>
    </source>
</reference>
<evidence type="ECO:0000256" key="4">
    <source>
        <dbReference type="ARBA" id="ARBA00023288"/>
    </source>
</evidence>
<evidence type="ECO:0000259" key="6">
    <source>
        <dbReference type="Pfam" id="PF09864"/>
    </source>
</evidence>
<dbReference type="InterPro" id="IPR036328">
    <property type="entry name" value="MliC_sf"/>
</dbReference>
<feature type="chain" id="PRO_5046231827" evidence="5">
    <location>
        <begin position="25"/>
        <end position="116"/>
    </location>
</feature>
<dbReference type="PROSITE" id="PS51257">
    <property type="entry name" value="PROKAR_LIPOPROTEIN"/>
    <property type="match status" value="1"/>
</dbReference>